<keyword evidence="1" id="KW-0472">Membrane</keyword>
<feature type="transmembrane region" description="Helical" evidence="1">
    <location>
        <begin position="20"/>
        <end position="43"/>
    </location>
</feature>
<keyword evidence="1" id="KW-1133">Transmembrane helix</keyword>
<evidence type="ECO:0000256" key="1">
    <source>
        <dbReference type="SAM" id="Phobius"/>
    </source>
</evidence>
<evidence type="ECO:0000313" key="2">
    <source>
        <dbReference type="EMBL" id="CAI4065395.1"/>
    </source>
</evidence>
<dbReference type="EMBL" id="OX365920">
    <property type="protein sequence ID" value="CAI4065395.1"/>
    <property type="molecule type" value="Genomic_DNA"/>
</dbReference>
<feature type="transmembrane region" description="Helical" evidence="1">
    <location>
        <begin position="625"/>
        <end position="648"/>
    </location>
</feature>
<proteinExistence type="predicted"/>
<reference evidence="2" key="1">
    <citation type="submission" date="2022-10" db="EMBL/GenBank/DDBJ databases">
        <authorList>
            <person name="Byrne P K."/>
        </authorList>
    </citation>
    <scope>NUCLEOTIDE SEQUENCE</scope>
    <source>
        <strain evidence="2">CBS7001</strain>
    </source>
</reference>
<feature type="transmembrane region" description="Helical" evidence="1">
    <location>
        <begin position="366"/>
        <end position="387"/>
    </location>
</feature>
<sequence>MNNMCIVRSLSLPQRLFYCLFHPLLLIFFTSIIITIWSTFSVIDVTIAKTFHTETKWNNTVVTSVSISTITTTATETSVATYQPTYSASIYSLNNSYIDGRLDQYFDSKLRSIASVVSTDMQEKFQSYANDLLNDKQQLITEKISLETESIKSVLELNNTIFNELLAKSNLINVTWSEISEDAMTLDQDSISQLAQNLFLNSFMFDNVFQNYSSRLEFLRAFNDTITDFPIQLSANNTLDLSYLQTSTDWIQLKQNFTTNLQSQISTVSGNTTTAKSSASISKRSLNNNSEESNDFDAVKNKLFHRCQKMTIIFTVLYFALVILIMIVERTKFQLENQQINLAISQIDDSTGCTNFTQYNNILRNLITTLNLSVLYPVVYQLTKLMNQKILKRNTKESNEKKAKRSKLFYCNWWLFSSGVYLWIFGLLMILIHWQIVSRLTSFAVPEPNALKKRSENLSYKRELWADANITTAVDGVINDSIDLLCENFQLEINERFLPTNLTSQADPSLEAQSMEILSSWGNATNTEFEKYINGSSQDWQETNVQFEPLLSTNSVTVFMNRYSVPANSVAGANSSFATDIQKYGIIIKETNVTDTSVGALSLLGKRQVEEQEQKQKNSPSSHTVFKWGLLITCLVILLHHLLTFIIIRL</sequence>
<keyword evidence="1" id="KW-0812">Transmembrane</keyword>
<feature type="transmembrane region" description="Helical" evidence="1">
    <location>
        <begin position="408"/>
        <end position="434"/>
    </location>
</feature>
<organism evidence="2 3">
    <name type="scientific">Saccharomyces uvarum</name>
    <name type="common">Yeast</name>
    <name type="synonym">Saccharomyces bayanus var. uvarum</name>
    <dbReference type="NCBI Taxonomy" id="230603"/>
    <lineage>
        <taxon>Eukaryota</taxon>
        <taxon>Fungi</taxon>
        <taxon>Dikarya</taxon>
        <taxon>Ascomycota</taxon>
        <taxon>Saccharomycotina</taxon>
        <taxon>Saccharomycetes</taxon>
        <taxon>Saccharomycetales</taxon>
        <taxon>Saccharomycetaceae</taxon>
        <taxon>Saccharomyces</taxon>
    </lineage>
</organism>
<evidence type="ECO:0008006" key="4">
    <source>
        <dbReference type="Google" id="ProtNLM"/>
    </source>
</evidence>
<dbReference type="AlphaFoldDB" id="A0AA35JKD6"/>
<gene>
    <name evidence="2" type="primary">SUVC09G1300</name>
    <name evidence="2" type="ORF">SUVC_09G1300</name>
</gene>
<protein>
    <recommendedName>
        <fullName evidence="4">Pheromone-regulated membrane protein</fullName>
    </recommendedName>
</protein>
<dbReference type="Proteomes" id="UP001162090">
    <property type="component" value="Chromosome 9"/>
</dbReference>
<evidence type="ECO:0000313" key="3">
    <source>
        <dbReference type="Proteomes" id="UP001162090"/>
    </source>
</evidence>
<feature type="transmembrane region" description="Helical" evidence="1">
    <location>
        <begin position="310"/>
        <end position="328"/>
    </location>
</feature>
<accession>A0AA35JKD6</accession>
<name>A0AA35JKD6_SACUV</name>